<dbReference type="PANTHER" id="PTHR21222">
    <property type="entry name" value="MIT DOMAIN-CONTAINING PROTEIN 1"/>
    <property type="match status" value="1"/>
</dbReference>
<dbReference type="AlphaFoldDB" id="C1C017"/>
<accession>C1C017</accession>
<name>C1C017_CALCM</name>
<dbReference type="InterPro" id="IPR032341">
    <property type="entry name" value="MITD1_C"/>
</dbReference>
<organism evidence="2">
    <name type="scientific">Caligus clemensi</name>
    <name type="common">Sea louse</name>
    <dbReference type="NCBI Taxonomy" id="344056"/>
    <lineage>
        <taxon>Eukaryota</taxon>
        <taxon>Metazoa</taxon>
        <taxon>Ecdysozoa</taxon>
        <taxon>Arthropoda</taxon>
        <taxon>Crustacea</taxon>
        <taxon>Multicrustacea</taxon>
        <taxon>Hexanauplia</taxon>
        <taxon>Copepoda</taxon>
        <taxon>Siphonostomatoida</taxon>
        <taxon>Caligidae</taxon>
        <taxon>Caligus</taxon>
    </lineage>
</organism>
<sequence>MGQGQSNHLRNLDRRVSMVMATAYDSKDKALYQDAVMYFQRAASINDTIIAESKYQDLKRKSKTRLDECRNQIQAIEGLLSIAKGPEEVASSVIRSPHTQIHIKSGAIGYTYENLFSKYLDNTVTKITIEDAYIQQHYQIVMFLRFCKMAVKYCLRLKSIHLTTKPNAKDMELQRSKLLEIRNSLRERGICLKIFYSETIRDREITVDNGWIFKIGRGLDFYQSTRGQLMIGAMDLSLRNCMETKVDIFSRC</sequence>
<gene>
    <name evidence="2" type="primary">MITD1</name>
</gene>
<evidence type="ECO:0000313" key="2">
    <source>
        <dbReference type="EMBL" id="ACO14620.1"/>
    </source>
</evidence>
<dbReference type="InterPro" id="IPR038113">
    <property type="entry name" value="MITD1_C_sf"/>
</dbReference>
<dbReference type="Pfam" id="PF16565">
    <property type="entry name" value="MIT_C"/>
    <property type="match status" value="1"/>
</dbReference>
<protein>
    <submittedName>
        <fullName evidence="2">MIT domain-containing protein 1</fullName>
    </submittedName>
</protein>
<dbReference type="Gene3D" id="3.30.870.30">
    <property type="entry name" value="MITD, C-terminal phospholipase D-like domain"/>
    <property type="match status" value="1"/>
</dbReference>
<proteinExistence type="evidence at transcript level"/>
<evidence type="ECO:0000259" key="1">
    <source>
        <dbReference type="Pfam" id="PF16565"/>
    </source>
</evidence>
<dbReference type="PANTHER" id="PTHR21222:SF1">
    <property type="entry name" value="MIT DOMAIN-CONTAINING PROTEIN 1"/>
    <property type="match status" value="1"/>
</dbReference>
<reference evidence="2" key="1">
    <citation type="submission" date="2009-03" db="EMBL/GenBank/DDBJ databases">
        <title>Caligus clemensi ESTs and full-length cDNAs.</title>
        <authorList>
            <person name="Yasuike M."/>
            <person name="von Schalburg K."/>
            <person name="Cooper G."/>
            <person name="Leong J."/>
            <person name="Jones S.R.M."/>
            <person name="Koop B.F."/>
        </authorList>
    </citation>
    <scope>NUCLEOTIDE SEQUENCE</scope>
    <source>
        <tissue evidence="2">Whole</tissue>
    </source>
</reference>
<feature type="domain" description="MITD1 C-terminal phospholipase D-like" evidence="1">
    <location>
        <begin position="109"/>
        <end position="249"/>
    </location>
</feature>
<dbReference type="EMBL" id="BT080196">
    <property type="protein sequence ID" value="ACO14620.1"/>
    <property type="molecule type" value="mRNA"/>
</dbReference>
<dbReference type="InterPro" id="IPR052817">
    <property type="entry name" value="MIT_domain_contain_protein1"/>
</dbReference>